<dbReference type="CDD" id="cd00707">
    <property type="entry name" value="Pancreat_lipase_like"/>
    <property type="match status" value="1"/>
</dbReference>
<gene>
    <name evidence="7" type="ORF">APLA_LOCUS3948</name>
</gene>
<evidence type="ECO:0000256" key="1">
    <source>
        <dbReference type="ARBA" id="ARBA00004613"/>
    </source>
</evidence>
<dbReference type="PANTHER" id="PTHR11610">
    <property type="entry name" value="LIPASE"/>
    <property type="match status" value="1"/>
</dbReference>
<dbReference type="GO" id="GO:0017171">
    <property type="term" value="F:serine hydrolase activity"/>
    <property type="evidence" value="ECO:0007669"/>
    <property type="project" value="TreeGrafter"/>
</dbReference>
<comment type="similarity">
    <text evidence="2 4">Belongs to the AB hydrolase superfamily. Lipase family.</text>
</comment>
<reference evidence="7 8" key="1">
    <citation type="submission" date="2020-04" db="EMBL/GenBank/DDBJ databases">
        <authorList>
            <person name="Wallbank WR R."/>
            <person name="Pardo Diaz C."/>
            <person name="Kozak K."/>
            <person name="Martin S."/>
            <person name="Jiggins C."/>
            <person name="Moest M."/>
            <person name="Warren A I."/>
            <person name="Byers J.R.P. K."/>
            <person name="Montejo-Kovacevich G."/>
            <person name="Yen C E."/>
        </authorList>
    </citation>
    <scope>NUCLEOTIDE SEQUENCE [LARGE SCALE GENOMIC DNA]</scope>
</reference>
<dbReference type="Gene3D" id="3.40.50.1820">
    <property type="entry name" value="alpha/beta hydrolase"/>
    <property type="match status" value="1"/>
</dbReference>
<protein>
    <recommendedName>
        <fullName evidence="6">Lipase domain-containing protein</fullName>
    </recommendedName>
</protein>
<evidence type="ECO:0000256" key="2">
    <source>
        <dbReference type="ARBA" id="ARBA00010701"/>
    </source>
</evidence>
<proteinExistence type="inferred from homology"/>
<feature type="domain" description="Lipase" evidence="6">
    <location>
        <begin position="49"/>
        <end position="344"/>
    </location>
</feature>
<keyword evidence="3" id="KW-0964">Secreted</keyword>
<evidence type="ECO:0000256" key="3">
    <source>
        <dbReference type="ARBA" id="ARBA00022525"/>
    </source>
</evidence>
<keyword evidence="5" id="KW-0732">Signal</keyword>
<dbReference type="InterPro" id="IPR033906">
    <property type="entry name" value="Lipase_N"/>
</dbReference>
<accession>A0A8S0Z9X9</accession>
<dbReference type="InterPro" id="IPR013818">
    <property type="entry name" value="Lipase"/>
</dbReference>
<evidence type="ECO:0000259" key="6">
    <source>
        <dbReference type="Pfam" id="PF00151"/>
    </source>
</evidence>
<evidence type="ECO:0000313" key="7">
    <source>
        <dbReference type="EMBL" id="CAB3229300.1"/>
    </source>
</evidence>
<evidence type="ECO:0000256" key="5">
    <source>
        <dbReference type="SAM" id="SignalP"/>
    </source>
</evidence>
<dbReference type="OrthoDB" id="9993460at2759"/>
<evidence type="ECO:0000313" key="8">
    <source>
        <dbReference type="Proteomes" id="UP000494256"/>
    </source>
</evidence>
<dbReference type="GO" id="GO:0005615">
    <property type="term" value="C:extracellular space"/>
    <property type="evidence" value="ECO:0007669"/>
    <property type="project" value="TreeGrafter"/>
</dbReference>
<organism evidence="7 8">
    <name type="scientific">Arctia plantaginis</name>
    <name type="common">Wood tiger moth</name>
    <name type="synonym">Phalaena plantaginis</name>
    <dbReference type="NCBI Taxonomy" id="874455"/>
    <lineage>
        <taxon>Eukaryota</taxon>
        <taxon>Metazoa</taxon>
        <taxon>Ecdysozoa</taxon>
        <taxon>Arthropoda</taxon>
        <taxon>Hexapoda</taxon>
        <taxon>Insecta</taxon>
        <taxon>Pterygota</taxon>
        <taxon>Neoptera</taxon>
        <taxon>Endopterygota</taxon>
        <taxon>Lepidoptera</taxon>
        <taxon>Glossata</taxon>
        <taxon>Ditrysia</taxon>
        <taxon>Noctuoidea</taxon>
        <taxon>Erebidae</taxon>
        <taxon>Arctiinae</taxon>
        <taxon>Arctia</taxon>
    </lineage>
</organism>
<dbReference type="Proteomes" id="UP000494256">
    <property type="component" value="Unassembled WGS sequence"/>
</dbReference>
<name>A0A8S0Z9X9_ARCPL</name>
<comment type="subcellular location">
    <subcellularLocation>
        <location evidence="1">Secreted</location>
    </subcellularLocation>
</comment>
<comment type="caution">
    <text evidence="7">The sequence shown here is derived from an EMBL/GenBank/DDBJ whole genome shotgun (WGS) entry which is preliminary data.</text>
</comment>
<sequence>MTHWLFLLSVLLVSSASANIFSSLGGVAGAATKEVAAVIDPVEKTAMTVMFGQCKEVKQMLGLDHKNIQDDRNLTLLTVDFFTKSSRVQFKLTELSSITSSELFKPKEALIVFLHGFTDNPDKMSSKAVVDSLLEKGAGNILALDASAYIDFLYLRASTIIRFIGEAMGKALADMVKVGLDPAAVHLVGHSLGSHIAGFAGKTVLGLTGSRIGRISGLDPAGPCFVEMDKSQRLSKNDADYVDVIHTDSGVFGMEDPLGHADYYPNRGTEQPGCMFQVCSHDRAWLYFSVSVIYPRGFPAIKCRSWKDFQEGNCDSRSISLMGYGSQPGTEGRYYLQTADKYPYMLSLNGVKYVDTEGIVKTFRDAVGLW</sequence>
<dbReference type="PANTHER" id="PTHR11610:SF173">
    <property type="entry name" value="LIPASE DOMAIN-CONTAINING PROTEIN-RELATED"/>
    <property type="match status" value="1"/>
</dbReference>
<dbReference type="GO" id="GO:0016298">
    <property type="term" value="F:lipase activity"/>
    <property type="evidence" value="ECO:0007669"/>
    <property type="project" value="InterPro"/>
</dbReference>
<dbReference type="GO" id="GO:0016042">
    <property type="term" value="P:lipid catabolic process"/>
    <property type="evidence" value="ECO:0007669"/>
    <property type="project" value="TreeGrafter"/>
</dbReference>
<feature type="signal peptide" evidence="5">
    <location>
        <begin position="1"/>
        <end position="18"/>
    </location>
</feature>
<dbReference type="Pfam" id="PF00151">
    <property type="entry name" value="Lipase"/>
    <property type="match status" value="1"/>
</dbReference>
<dbReference type="InterPro" id="IPR029058">
    <property type="entry name" value="AB_hydrolase_fold"/>
</dbReference>
<dbReference type="PRINTS" id="PR00821">
    <property type="entry name" value="TAGLIPASE"/>
</dbReference>
<dbReference type="SUPFAM" id="SSF53474">
    <property type="entry name" value="alpha/beta-Hydrolases"/>
    <property type="match status" value="1"/>
</dbReference>
<feature type="chain" id="PRO_5035843138" description="Lipase domain-containing protein" evidence="5">
    <location>
        <begin position="19"/>
        <end position="370"/>
    </location>
</feature>
<dbReference type="EMBL" id="CADEBD010000286">
    <property type="protein sequence ID" value="CAB3229300.1"/>
    <property type="molecule type" value="Genomic_DNA"/>
</dbReference>
<dbReference type="InterPro" id="IPR000734">
    <property type="entry name" value="TAG_lipase"/>
</dbReference>
<evidence type="ECO:0000256" key="4">
    <source>
        <dbReference type="RuleBase" id="RU004262"/>
    </source>
</evidence>
<dbReference type="AlphaFoldDB" id="A0A8S0Z9X9"/>